<dbReference type="PROSITE" id="PS51819">
    <property type="entry name" value="VOC"/>
    <property type="match status" value="1"/>
</dbReference>
<gene>
    <name evidence="2" type="ORF">ACFSJ3_17115</name>
</gene>
<accession>A0ABW4XRI8</accession>
<dbReference type="Proteomes" id="UP001597380">
    <property type="component" value="Unassembled WGS sequence"/>
</dbReference>
<evidence type="ECO:0000259" key="1">
    <source>
        <dbReference type="PROSITE" id="PS51819"/>
    </source>
</evidence>
<dbReference type="InterPro" id="IPR029068">
    <property type="entry name" value="Glyas_Bleomycin-R_OHBP_Dase"/>
</dbReference>
<reference evidence="3" key="1">
    <citation type="journal article" date="2019" name="Int. J. Syst. Evol. Microbiol.">
        <title>The Global Catalogue of Microorganisms (GCM) 10K type strain sequencing project: providing services to taxonomists for standard genome sequencing and annotation.</title>
        <authorList>
            <consortium name="The Broad Institute Genomics Platform"/>
            <consortium name="The Broad Institute Genome Sequencing Center for Infectious Disease"/>
            <person name="Wu L."/>
            <person name="Ma J."/>
        </authorList>
    </citation>
    <scope>NUCLEOTIDE SEQUENCE [LARGE SCALE GENOMIC DNA]</scope>
    <source>
        <strain evidence="3">CGMCC 1.10992</strain>
    </source>
</reference>
<dbReference type="Gene3D" id="3.10.180.10">
    <property type="entry name" value="2,3-Dihydroxybiphenyl 1,2-Dioxygenase, domain 1"/>
    <property type="match status" value="1"/>
</dbReference>
<feature type="domain" description="VOC" evidence="1">
    <location>
        <begin position="3"/>
        <end position="127"/>
    </location>
</feature>
<evidence type="ECO:0000313" key="2">
    <source>
        <dbReference type="EMBL" id="MFD2097713.1"/>
    </source>
</evidence>
<keyword evidence="3" id="KW-1185">Reference proteome</keyword>
<evidence type="ECO:0000313" key="3">
    <source>
        <dbReference type="Proteomes" id="UP001597380"/>
    </source>
</evidence>
<organism evidence="2 3">
    <name type="scientific">Corallincola platygyrae</name>
    <dbReference type="NCBI Taxonomy" id="1193278"/>
    <lineage>
        <taxon>Bacteria</taxon>
        <taxon>Pseudomonadati</taxon>
        <taxon>Pseudomonadota</taxon>
        <taxon>Gammaproteobacteria</taxon>
        <taxon>Alteromonadales</taxon>
        <taxon>Psychromonadaceae</taxon>
        <taxon>Corallincola</taxon>
    </lineage>
</organism>
<dbReference type="RefSeq" id="WP_345341912.1">
    <property type="nucleotide sequence ID" value="NZ_BAABLI010000032.1"/>
</dbReference>
<name>A0ABW4XRI8_9GAMM</name>
<dbReference type="InterPro" id="IPR051332">
    <property type="entry name" value="Fosfomycin_Res_Enzymes"/>
</dbReference>
<comment type="caution">
    <text evidence="2">The sequence shown here is derived from an EMBL/GenBank/DDBJ whole genome shotgun (WGS) entry which is preliminary data.</text>
</comment>
<dbReference type="EMBL" id="JBHUHT010000028">
    <property type="protein sequence ID" value="MFD2097713.1"/>
    <property type="molecule type" value="Genomic_DNA"/>
</dbReference>
<dbReference type="SUPFAM" id="SSF54593">
    <property type="entry name" value="Glyoxalase/Bleomycin resistance protein/Dihydroxybiphenyl dioxygenase"/>
    <property type="match status" value="1"/>
</dbReference>
<dbReference type="Pfam" id="PF00903">
    <property type="entry name" value="Glyoxalase"/>
    <property type="match status" value="1"/>
</dbReference>
<sequence>MIRLEHINLVVPDIAQALAFYQAAFPHWRTRGGGDQVWYGTPRSWIHFGDDNNYITLNSAGQGENRDLTGSSTGLAHFAFEVDNLDAMITRLSDAGFEVAKQGADEPFRKNVYFIDPAGFEVEFVEYLSDLPEQRNMYS</sequence>
<dbReference type="InterPro" id="IPR004360">
    <property type="entry name" value="Glyas_Fos-R_dOase_dom"/>
</dbReference>
<dbReference type="InterPro" id="IPR037523">
    <property type="entry name" value="VOC_core"/>
</dbReference>
<protein>
    <submittedName>
        <fullName evidence="2">VOC family protein</fullName>
    </submittedName>
</protein>
<dbReference type="PANTHER" id="PTHR36113">
    <property type="entry name" value="LYASE, PUTATIVE-RELATED-RELATED"/>
    <property type="match status" value="1"/>
</dbReference>
<dbReference type="PANTHER" id="PTHR36113:SF1">
    <property type="entry name" value="GLYOXALASE_BLEOMYCIN RESISTANCE PROTEIN_DIOXYGENASE"/>
    <property type="match status" value="1"/>
</dbReference>
<proteinExistence type="predicted"/>